<evidence type="ECO:0000256" key="11">
    <source>
        <dbReference type="ARBA" id="ARBA00022989"/>
    </source>
</evidence>
<evidence type="ECO:0000256" key="6">
    <source>
        <dbReference type="ARBA" id="ARBA00022679"/>
    </source>
</evidence>
<evidence type="ECO:0000256" key="10">
    <source>
        <dbReference type="ARBA" id="ARBA00022968"/>
    </source>
</evidence>
<evidence type="ECO:0000256" key="4">
    <source>
        <dbReference type="ARBA" id="ARBA00005680"/>
    </source>
</evidence>
<dbReference type="OrthoDB" id="416652at2759"/>
<feature type="transmembrane region" description="Helical" evidence="17">
    <location>
        <begin position="19"/>
        <end position="38"/>
    </location>
</feature>
<evidence type="ECO:0000256" key="8">
    <source>
        <dbReference type="ARBA" id="ARBA00022723"/>
    </source>
</evidence>
<accession>A0A9J7NC41</accession>
<dbReference type="SUPFAM" id="SSF53448">
    <property type="entry name" value="Nucleotide-diphospho-sugar transferases"/>
    <property type="match status" value="1"/>
</dbReference>
<name>A0A9J7NC41_BRAFL</name>
<dbReference type="GO" id="GO:0005794">
    <property type="term" value="C:Golgi apparatus"/>
    <property type="evidence" value="ECO:0000318"/>
    <property type="project" value="GO_Central"/>
</dbReference>
<feature type="domain" description="Glycosyltransferase 2-like" evidence="18">
    <location>
        <begin position="190"/>
        <end position="376"/>
    </location>
</feature>
<dbReference type="CDD" id="cd02510">
    <property type="entry name" value="pp-GalNAc-T"/>
    <property type="match status" value="1"/>
</dbReference>
<keyword evidence="12" id="KW-0333">Golgi apparatus</keyword>
<dbReference type="GO" id="GO:0016266">
    <property type="term" value="P:protein O-linked glycosylation via N-acetyl-galactosamine"/>
    <property type="evidence" value="ECO:0007669"/>
    <property type="project" value="UniProtKB-ARBA"/>
</dbReference>
<evidence type="ECO:0000256" key="3">
    <source>
        <dbReference type="ARBA" id="ARBA00004922"/>
    </source>
</evidence>
<keyword evidence="9" id="KW-0430">Lectin</keyword>
<evidence type="ECO:0000256" key="14">
    <source>
        <dbReference type="ARBA" id="ARBA00023157"/>
    </source>
</evidence>
<dbReference type="OMA" id="RHELCKA"/>
<feature type="region of interest" description="Disordered" evidence="16">
    <location>
        <begin position="77"/>
        <end position="144"/>
    </location>
</feature>
<evidence type="ECO:0000256" key="13">
    <source>
        <dbReference type="ARBA" id="ARBA00023136"/>
    </source>
</evidence>
<evidence type="ECO:0000256" key="2">
    <source>
        <dbReference type="ARBA" id="ARBA00004323"/>
    </source>
</evidence>
<dbReference type="AlphaFoldDB" id="A0A9J7NC41"/>
<dbReference type="PANTHER" id="PTHR11675:SF131">
    <property type="entry name" value="POLYPEPTIDE N-ACETYLGALACTOSAMINYLTRANSFERASE 9-RELATED"/>
    <property type="match status" value="1"/>
</dbReference>
<dbReference type="PANTHER" id="PTHR11675">
    <property type="entry name" value="N-ACETYLGALACTOSAMINYLTRANSFERASE"/>
    <property type="match status" value="1"/>
</dbReference>
<evidence type="ECO:0000313" key="19">
    <source>
        <dbReference type="Proteomes" id="UP000001554"/>
    </source>
</evidence>
<dbReference type="Proteomes" id="UP000001554">
    <property type="component" value="Chromosome 14"/>
</dbReference>
<sequence length="464" mass="53267">MTSNYAVERSTTNKEVLKVIFVVSLIWLSIGVTLWQLIVSVDGRSVHAIHSENAWGDFVLDKDDMLDSGREQTVRIAKLRDTGRDDDGVKESNDEENNDESDEKDEREVIDPAPHLQAPPAKRDAPGEEGNGVEDQPGTPEEKAKYKEGLKLHSFNEWASSKISVHRSLLDFRHELCKAKKYYRPLPRTSVIIIFYNEAWSTLLRTVHSVLERTPSELLREVILVDDCSTFDHLQAPLDEYVSQLPEVRIIRSPTRQGLIRARLLGVKHARGEVLTFLDSHCECMYGWLEPLLERISLNHTVVPWPVLDMIQHNDFAYLFHGVKGVLSVGSVDLVDLRFNWHAVPQKEFRARKSIIDPIRSPTMPGGVFSIHKKYFEYLGGYDDGMEIWGGENIELSFRIWQCGGTIELVPCSHVGHVFRVTSPYSAPVDKWMKNNKRLAEVWMDDYKNVIYRKHPDYKTVQYI</sequence>
<dbReference type="FunFam" id="3.90.550.10:FF:000021">
    <property type="entry name" value="Polypeptide N-acetylgalactosaminyltransferase"/>
    <property type="match status" value="1"/>
</dbReference>
<proteinExistence type="inferred from homology"/>
<keyword evidence="8" id="KW-0479">Metal-binding</keyword>
<dbReference type="Gene3D" id="3.90.550.10">
    <property type="entry name" value="Spore Coat Polysaccharide Biosynthesis Protein SpsA, Chain A"/>
    <property type="match status" value="1"/>
</dbReference>
<dbReference type="InterPro" id="IPR001173">
    <property type="entry name" value="Glyco_trans_2-like"/>
</dbReference>
<feature type="compositionally biased region" description="Acidic residues" evidence="16">
    <location>
        <begin position="93"/>
        <end position="103"/>
    </location>
</feature>
<protein>
    <submittedName>
        <fullName evidence="20">Polypeptide N-acetylgalactosaminyltransferase 5-like</fullName>
    </submittedName>
</protein>
<feature type="compositionally biased region" description="Basic and acidic residues" evidence="16">
    <location>
        <begin position="77"/>
        <end position="92"/>
    </location>
</feature>
<keyword evidence="15" id="KW-0464">Manganese</keyword>
<gene>
    <name evidence="20" type="primary">LOC118430491</name>
</gene>
<dbReference type="GO" id="GO:0030246">
    <property type="term" value="F:carbohydrate binding"/>
    <property type="evidence" value="ECO:0007669"/>
    <property type="project" value="UniProtKB-KW"/>
</dbReference>
<comment type="similarity">
    <text evidence="4">Belongs to the glycosyltransferase 2 family. GalNAc-T subfamily.</text>
</comment>
<keyword evidence="14" id="KW-1015">Disulfide bond</keyword>
<dbReference type="KEGG" id="bfo:118430491"/>
<comment type="subcellular location">
    <subcellularLocation>
        <location evidence="2">Golgi apparatus membrane</location>
        <topology evidence="2">Single-pass type II membrane protein</topology>
    </subcellularLocation>
</comment>
<organism evidence="19 20">
    <name type="scientific">Branchiostoma floridae</name>
    <name type="common">Florida lancelet</name>
    <name type="synonym">Amphioxus</name>
    <dbReference type="NCBI Taxonomy" id="7739"/>
    <lineage>
        <taxon>Eukaryota</taxon>
        <taxon>Metazoa</taxon>
        <taxon>Chordata</taxon>
        <taxon>Cephalochordata</taxon>
        <taxon>Leptocardii</taxon>
        <taxon>Amphioxiformes</taxon>
        <taxon>Branchiostomatidae</taxon>
        <taxon>Branchiostoma</taxon>
    </lineage>
</organism>
<keyword evidence="6" id="KW-0808">Transferase</keyword>
<keyword evidence="11 17" id="KW-1133">Transmembrane helix</keyword>
<keyword evidence="13 17" id="KW-0472">Membrane</keyword>
<evidence type="ECO:0000256" key="9">
    <source>
        <dbReference type="ARBA" id="ARBA00022734"/>
    </source>
</evidence>
<evidence type="ECO:0000256" key="7">
    <source>
        <dbReference type="ARBA" id="ARBA00022692"/>
    </source>
</evidence>
<evidence type="ECO:0000256" key="17">
    <source>
        <dbReference type="SAM" id="Phobius"/>
    </source>
</evidence>
<dbReference type="RefSeq" id="XP_035697291.1">
    <property type="nucleotide sequence ID" value="XM_035841398.1"/>
</dbReference>
<dbReference type="GO" id="GO:0004653">
    <property type="term" value="F:polypeptide N-acetylgalactosaminyltransferase activity"/>
    <property type="evidence" value="ECO:0000318"/>
    <property type="project" value="GO_Central"/>
</dbReference>
<dbReference type="GO" id="GO:0046872">
    <property type="term" value="F:metal ion binding"/>
    <property type="evidence" value="ECO:0007669"/>
    <property type="project" value="UniProtKB-KW"/>
</dbReference>
<keyword evidence="5" id="KW-0328">Glycosyltransferase</keyword>
<comment type="pathway">
    <text evidence="3">Protein modification; protein glycosylation.</text>
</comment>
<keyword evidence="7 17" id="KW-0812">Transmembrane</keyword>
<dbReference type="GO" id="GO:0000139">
    <property type="term" value="C:Golgi membrane"/>
    <property type="evidence" value="ECO:0007669"/>
    <property type="project" value="UniProtKB-SubCell"/>
</dbReference>
<evidence type="ECO:0000256" key="5">
    <source>
        <dbReference type="ARBA" id="ARBA00022676"/>
    </source>
</evidence>
<dbReference type="InterPro" id="IPR029044">
    <property type="entry name" value="Nucleotide-diphossugar_trans"/>
</dbReference>
<dbReference type="Pfam" id="PF00535">
    <property type="entry name" value="Glycos_transf_2"/>
    <property type="match status" value="1"/>
</dbReference>
<keyword evidence="19" id="KW-1185">Reference proteome</keyword>
<keyword evidence="10" id="KW-0735">Signal-anchor</keyword>
<reference evidence="20" key="2">
    <citation type="submission" date="2025-08" db="UniProtKB">
        <authorList>
            <consortium name="RefSeq"/>
        </authorList>
    </citation>
    <scope>IDENTIFICATION</scope>
    <source>
        <strain evidence="20">S238N-H82</strain>
        <tissue evidence="20">Testes</tissue>
    </source>
</reference>
<dbReference type="GeneID" id="118430491"/>
<evidence type="ECO:0000256" key="1">
    <source>
        <dbReference type="ARBA" id="ARBA00001936"/>
    </source>
</evidence>
<dbReference type="InterPro" id="IPR045885">
    <property type="entry name" value="GalNAc-T"/>
</dbReference>
<evidence type="ECO:0000259" key="18">
    <source>
        <dbReference type="Pfam" id="PF00535"/>
    </source>
</evidence>
<dbReference type="GO" id="GO:0006493">
    <property type="term" value="P:protein O-linked glycosylation"/>
    <property type="evidence" value="ECO:0000318"/>
    <property type="project" value="GO_Central"/>
</dbReference>
<evidence type="ECO:0000313" key="20">
    <source>
        <dbReference type="RefSeq" id="XP_035697291.1"/>
    </source>
</evidence>
<evidence type="ECO:0000256" key="12">
    <source>
        <dbReference type="ARBA" id="ARBA00023034"/>
    </source>
</evidence>
<comment type="cofactor">
    <cofactor evidence="1">
        <name>Mn(2+)</name>
        <dbReference type="ChEBI" id="CHEBI:29035"/>
    </cofactor>
</comment>
<evidence type="ECO:0000256" key="16">
    <source>
        <dbReference type="SAM" id="MobiDB-lite"/>
    </source>
</evidence>
<evidence type="ECO:0000256" key="15">
    <source>
        <dbReference type="ARBA" id="ARBA00023211"/>
    </source>
</evidence>
<reference evidence="19" key="1">
    <citation type="journal article" date="2020" name="Nat. Ecol. Evol.">
        <title>Deeply conserved synteny resolves early events in vertebrate evolution.</title>
        <authorList>
            <person name="Simakov O."/>
            <person name="Marletaz F."/>
            <person name="Yue J.X."/>
            <person name="O'Connell B."/>
            <person name="Jenkins J."/>
            <person name="Brandt A."/>
            <person name="Calef R."/>
            <person name="Tung C.H."/>
            <person name="Huang T.K."/>
            <person name="Schmutz J."/>
            <person name="Satoh N."/>
            <person name="Yu J.K."/>
            <person name="Putnam N.H."/>
            <person name="Green R.E."/>
            <person name="Rokhsar D.S."/>
        </authorList>
    </citation>
    <scope>NUCLEOTIDE SEQUENCE [LARGE SCALE GENOMIC DNA]</scope>
    <source>
        <strain evidence="19">S238N-H82</strain>
    </source>
</reference>